<proteinExistence type="predicted"/>
<reference evidence="2 3" key="1">
    <citation type="submission" date="2019-05" db="EMBL/GenBank/DDBJ databases">
        <title>Emergence of the Ug99 lineage of the wheat stem rust pathogen through somatic hybridization.</title>
        <authorList>
            <person name="Li F."/>
            <person name="Upadhyaya N.M."/>
            <person name="Sperschneider J."/>
            <person name="Matny O."/>
            <person name="Nguyen-Phuc H."/>
            <person name="Mago R."/>
            <person name="Raley C."/>
            <person name="Miller M.E."/>
            <person name="Silverstein K.A.T."/>
            <person name="Henningsen E."/>
            <person name="Hirsch C.D."/>
            <person name="Visser B."/>
            <person name="Pretorius Z.A."/>
            <person name="Steffenson B.J."/>
            <person name="Schwessinger B."/>
            <person name="Dodds P.N."/>
            <person name="Figueroa M."/>
        </authorList>
    </citation>
    <scope>NUCLEOTIDE SEQUENCE [LARGE SCALE GENOMIC DNA]</scope>
    <source>
        <strain evidence="2 3">Ug99</strain>
    </source>
</reference>
<comment type="caution">
    <text evidence="2">The sequence shown here is derived from an EMBL/GenBank/DDBJ whole genome shotgun (WGS) entry which is preliminary data.</text>
</comment>
<evidence type="ECO:0000256" key="1">
    <source>
        <dbReference type="SAM" id="MobiDB-lite"/>
    </source>
</evidence>
<organism evidence="2 3">
    <name type="scientific">Puccinia graminis f. sp. tritici</name>
    <dbReference type="NCBI Taxonomy" id="56615"/>
    <lineage>
        <taxon>Eukaryota</taxon>
        <taxon>Fungi</taxon>
        <taxon>Dikarya</taxon>
        <taxon>Basidiomycota</taxon>
        <taxon>Pucciniomycotina</taxon>
        <taxon>Pucciniomycetes</taxon>
        <taxon>Pucciniales</taxon>
        <taxon>Pucciniaceae</taxon>
        <taxon>Puccinia</taxon>
    </lineage>
</organism>
<accession>A0A5B0QV39</accession>
<dbReference type="AlphaFoldDB" id="A0A5B0QV39"/>
<protein>
    <submittedName>
        <fullName evidence="2">Uncharacterized protein</fullName>
    </submittedName>
</protein>
<name>A0A5B0QV39_PUCGR</name>
<feature type="compositionally biased region" description="Polar residues" evidence="1">
    <location>
        <begin position="20"/>
        <end position="34"/>
    </location>
</feature>
<evidence type="ECO:0000313" key="3">
    <source>
        <dbReference type="Proteomes" id="UP000325313"/>
    </source>
</evidence>
<gene>
    <name evidence="2" type="ORF">PGTUg99_036536</name>
</gene>
<feature type="region of interest" description="Disordered" evidence="1">
    <location>
        <begin position="187"/>
        <end position="249"/>
    </location>
</feature>
<sequence length="300" mass="32272">MSDKASNALGGGYNHHRPNSAATNNRQSQHNSGPPTHIPSLPHAVGGTPGHHISRQRDPSGAQAHDGHADTPVFQSHPGGMSGNQSWQPMLAHSGHHPITYTGPPQYMSYSAPMSYMAPTSYQHSAPVYTGQPHYPYSAAPQSHFPPMGQPGPPYYHHPSMPIYAPTPSQHMFFPGHSEPTYWPIQTNVPQPPVNYASRPNRAATSDQPSNTPTPQRPLTSGVDAKASVQASQHRGSHTVGDGSNLGRLEVHDGQIKIDTHESMPKEGSQFDEPGASCADLGWDLGTESANFHELKILPS</sequence>
<dbReference type="Proteomes" id="UP000325313">
    <property type="component" value="Unassembled WGS sequence"/>
</dbReference>
<dbReference type="EMBL" id="VDEP01000270">
    <property type="protein sequence ID" value="KAA1117158.1"/>
    <property type="molecule type" value="Genomic_DNA"/>
</dbReference>
<feature type="compositionally biased region" description="Polar residues" evidence="1">
    <location>
        <begin position="203"/>
        <end position="219"/>
    </location>
</feature>
<evidence type="ECO:0000313" key="2">
    <source>
        <dbReference type="EMBL" id="KAA1117158.1"/>
    </source>
</evidence>
<feature type="region of interest" description="Disordered" evidence="1">
    <location>
        <begin position="1"/>
        <end position="91"/>
    </location>
</feature>